<proteinExistence type="predicted"/>
<sequence>MYEHQIRSYLAFQTSDGWLAGWLKRHNKTFRHVTKTGRDLPTNYSQVISDLLNKALQVLRKHDFNRKKIFNMDETVIYLDCPIRISAIYTGSSDGEKLPFFLLVPRTKEFENYDPPSNIRIIYKTVGIFNEDTICDYYATIMNVQHNCTLYLDSARCHLTKKGREKKDELGIELIYTLPRKTNILQSADACWFSKIKKAYCTKWTEWPRNSPKNYTVHGNTKSPGYVLAIQWLSEIWENFESHAKKNLFDSCGITSQNDLHRTLKDLVSKNLVLNVYIDNFEEEEAILGFNENENEPVLQPQIQASFQNNQADDHLRQLNTFEISVGSRISRLTMDKKSTPVD</sequence>
<evidence type="ECO:0000313" key="2">
    <source>
        <dbReference type="EMBL" id="CAF1021370.1"/>
    </source>
</evidence>
<feature type="domain" description="DDE-1" evidence="1">
    <location>
        <begin position="131"/>
        <end position="244"/>
    </location>
</feature>
<organism evidence="2 3">
    <name type="scientific">Brachionus calyciflorus</name>
    <dbReference type="NCBI Taxonomy" id="104777"/>
    <lineage>
        <taxon>Eukaryota</taxon>
        <taxon>Metazoa</taxon>
        <taxon>Spiralia</taxon>
        <taxon>Gnathifera</taxon>
        <taxon>Rotifera</taxon>
        <taxon>Eurotatoria</taxon>
        <taxon>Monogononta</taxon>
        <taxon>Pseudotrocha</taxon>
        <taxon>Ploima</taxon>
        <taxon>Brachionidae</taxon>
        <taxon>Brachionus</taxon>
    </lineage>
</organism>
<comment type="caution">
    <text evidence="2">The sequence shown here is derived from an EMBL/GenBank/DDBJ whole genome shotgun (WGS) entry which is preliminary data.</text>
</comment>
<dbReference type="Proteomes" id="UP000663879">
    <property type="component" value="Unassembled WGS sequence"/>
</dbReference>
<accession>A0A814IGI1</accession>
<dbReference type="GO" id="GO:0003676">
    <property type="term" value="F:nucleic acid binding"/>
    <property type="evidence" value="ECO:0007669"/>
    <property type="project" value="InterPro"/>
</dbReference>
<dbReference type="EMBL" id="CAJNOC010004425">
    <property type="protein sequence ID" value="CAF1021370.1"/>
    <property type="molecule type" value="Genomic_DNA"/>
</dbReference>
<protein>
    <recommendedName>
        <fullName evidence="1">DDE-1 domain-containing protein</fullName>
    </recommendedName>
</protein>
<reference evidence="2" key="1">
    <citation type="submission" date="2021-02" db="EMBL/GenBank/DDBJ databases">
        <authorList>
            <person name="Nowell W R."/>
        </authorList>
    </citation>
    <scope>NUCLEOTIDE SEQUENCE</scope>
    <source>
        <strain evidence="2">Ploen Becks lab</strain>
    </source>
</reference>
<evidence type="ECO:0000313" key="3">
    <source>
        <dbReference type="Proteomes" id="UP000663879"/>
    </source>
</evidence>
<dbReference type="InterPro" id="IPR004875">
    <property type="entry name" value="DDE_SF_endonuclease_dom"/>
</dbReference>
<evidence type="ECO:0000259" key="1">
    <source>
        <dbReference type="Pfam" id="PF03184"/>
    </source>
</evidence>
<gene>
    <name evidence="2" type="ORF">OXX778_LOCUS17397</name>
</gene>
<dbReference type="OrthoDB" id="8191755at2759"/>
<dbReference type="Pfam" id="PF03184">
    <property type="entry name" value="DDE_1"/>
    <property type="match status" value="1"/>
</dbReference>
<keyword evidence="3" id="KW-1185">Reference proteome</keyword>
<name>A0A814IGI1_9BILA</name>
<dbReference type="AlphaFoldDB" id="A0A814IGI1"/>